<feature type="region of interest" description="Disordered" evidence="7">
    <location>
        <begin position="1407"/>
        <end position="1426"/>
    </location>
</feature>
<feature type="compositionally biased region" description="Basic and acidic residues" evidence="7">
    <location>
        <begin position="141"/>
        <end position="150"/>
    </location>
</feature>
<keyword evidence="6" id="KW-0539">Nucleus</keyword>
<name>A0A8S3YSD1_9EUPU</name>
<keyword evidence="10" id="KW-1185">Reference proteome</keyword>
<evidence type="ECO:0000256" key="2">
    <source>
        <dbReference type="ARBA" id="ARBA00022553"/>
    </source>
</evidence>
<evidence type="ECO:0000313" key="10">
    <source>
        <dbReference type="Proteomes" id="UP000678393"/>
    </source>
</evidence>
<organism evidence="9 10">
    <name type="scientific">Candidula unifasciata</name>
    <dbReference type="NCBI Taxonomy" id="100452"/>
    <lineage>
        <taxon>Eukaryota</taxon>
        <taxon>Metazoa</taxon>
        <taxon>Spiralia</taxon>
        <taxon>Lophotrochozoa</taxon>
        <taxon>Mollusca</taxon>
        <taxon>Gastropoda</taxon>
        <taxon>Heterobranchia</taxon>
        <taxon>Euthyneura</taxon>
        <taxon>Panpulmonata</taxon>
        <taxon>Eupulmonata</taxon>
        <taxon>Stylommatophora</taxon>
        <taxon>Helicina</taxon>
        <taxon>Helicoidea</taxon>
        <taxon>Geomitridae</taxon>
        <taxon>Candidula</taxon>
    </lineage>
</organism>
<keyword evidence="2" id="KW-0597">Phosphoprotein</keyword>
<evidence type="ECO:0000256" key="3">
    <source>
        <dbReference type="ARBA" id="ARBA00023015"/>
    </source>
</evidence>
<evidence type="ECO:0000256" key="7">
    <source>
        <dbReference type="SAM" id="MobiDB-lite"/>
    </source>
</evidence>
<dbReference type="InterPro" id="IPR013783">
    <property type="entry name" value="Ig-like_fold"/>
</dbReference>
<feature type="region of interest" description="Disordered" evidence="7">
    <location>
        <begin position="2006"/>
        <end position="2038"/>
    </location>
</feature>
<feature type="domain" description="RHD" evidence="8">
    <location>
        <begin position="1643"/>
        <end position="1810"/>
    </location>
</feature>
<dbReference type="InterPro" id="IPR014756">
    <property type="entry name" value="Ig_E-set"/>
</dbReference>
<dbReference type="SUPFAM" id="SSF81296">
    <property type="entry name" value="E set domains"/>
    <property type="match status" value="1"/>
</dbReference>
<feature type="non-terminal residue" evidence="9">
    <location>
        <position position="2182"/>
    </location>
</feature>
<protein>
    <recommendedName>
        <fullName evidence="8">RHD domain-containing protein</fullName>
    </recommendedName>
</protein>
<feature type="compositionally biased region" description="Polar residues" evidence="7">
    <location>
        <begin position="1185"/>
        <end position="1220"/>
    </location>
</feature>
<feature type="compositionally biased region" description="Polar residues" evidence="7">
    <location>
        <begin position="126"/>
        <end position="140"/>
    </location>
</feature>
<dbReference type="PANTHER" id="PTHR12533">
    <property type="entry name" value="NFAT"/>
    <property type="match status" value="1"/>
</dbReference>
<keyword evidence="4" id="KW-0238">DNA-binding</keyword>
<feature type="compositionally biased region" description="Polar residues" evidence="7">
    <location>
        <begin position="529"/>
        <end position="542"/>
    </location>
</feature>
<dbReference type="InterPro" id="IPR008967">
    <property type="entry name" value="p53-like_TF_DNA-bd_sf"/>
</dbReference>
<feature type="region of interest" description="Disordered" evidence="7">
    <location>
        <begin position="1182"/>
        <end position="1224"/>
    </location>
</feature>
<evidence type="ECO:0000256" key="1">
    <source>
        <dbReference type="ARBA" id="ARBA00004123"/>
    </source>
</evidence>
<dbReference type="PROSITE" id="PS50254">
    <property type="entry name" value="REL_2"/>
    <property type="match status" value="1"/>
</dbReference>
<feature type="compositionally biased region" description="Polar residues" evidence="7">
    <location>
        <begin position="407"/>
        <end position="443"/>
    </location>
</feature>
<gene>
    <name evidence="9" type="ORF">CUNI_LOCUS3930</name>
</gene>
<dbReference type="InterPro" id="IPR032397">
    <property type="entry name" value="RHD_dimer"/>
</dbReference>
<dbReference type="InterPro" id="IPR037059">
    <property type="entry name" value="RHD_DNA_bind_dom_sf"/>
</dbReference>
<feature type="compositionally biased region" description="Polar residues" evidence="7">
    <location>
        <begin position="151"/>
        <end position="160"/>
    </location>
</feature>
<feature type="region of interest" description="Disordered" evidence="7">
    <location>
        <begin position="1613"/>
        <end position="1633"/>
    </location>
</feature>
<dbReference type="InterPro" id="IPR008366">
    <property type="entry name" value="NFAT"/>
</dbReference>
<evidence type="ECO:0000256" key="4">
    <source>
        <dbReference type="ARBA" id="ARBA00023125"/>
    </source>
</evidence>
<dbReference type="Pfam" id="PF16179">
    <property type="entry name" value="RHD_dimer"/>
    <property type="match status" value="1"/>
</dbReference>
<reference evidence="9" key="1">
    <citation type="submission" date="2021-04" db="EMBL/GenBank/DDBJ databases">
        <authorList>
            <consortium name="Molecular Ecology Group"/>
        </authorList>
    </citation>
    <scope>NUCLEOTIDE SEQUENCE</scope>
</reference>
<dbReference type="Gene3D" id="2.60.40.10">
    <property type="entry name" value="Immunoglobulins"/>
    <property type="match status" value="1"/>
</dbReference>
<dbReference type="InterPro" id="IPR011539">
    <property type="entry name" value="RHD_DNA_bind_dom"/>
</dbReference>
<feature type="compositionally biased region" description="Low complexity" evidence="7">
    <location>
        <begin position="504"/>
        <end position="522"/>
    </location>
</feature>
<dbReference type="FunFam" id="2.60.40.340:FF:000002">
    <property type="entry name" value="Nuclear factor of activated T-cells 5, tonicity-responsive"/>
    <property type="match status" value="1"/>
</dbReference>
<sequence length="2182" mass="237761">DTSHRVSMFLQVDLKCPKGREERDGMNSQLKDALNEFINRNSAAIEQAMENTSNAKDEPLIQDLVNYLSDSKDNQTVSMEDRSSVQQSLNCEANLDLTQLGHFKPPLPKSKSEDTLNNVGHVCGSESDTSLNGNLSSSTFDRPRDHHSDKVSSLLSASDSQCERSEDPLQLNFASDASRQYSHPQSAQFPSIDNDTGQFQNVPQMCSNGFMDSSVLSSSSFTTPASSQMPHSTTHNGHGYILMDVTLTSVSNMDADGSQVKLPEKMQMDEPEVTFQHAEVPTNDDQYQSAQNQTLDQHFQAYSSQSFSLLTTLDNVQDSAHSRFLNGCDFEQNLNTTESNSSANSNGASVVTTHATTAFNLCVNTRESSLSGHVNTCESSLSGPFTSQNFQKSMTELTPSSVQDLTADFQGQTSPGQVNSVNSDTTNSTQYSDSTELSASPSPNAAYFNHTSNYLSPYQSSQYQDSPTHGHSSPNIADALRISIMNSASPVAGLSPNHQLYQHSNSGSPSCQQPQSSHQSSPVNHDKYQQNSPAGSTHASSATVVHSLDQHVMTYQGNPETTSHLNLIHQNQSAEIMAPYEPSSSIATVASGQCGGQHTESHFGSSTFDLPSASQMTDLHFDSQMSMKTFPQPMQVQDSEFLNHSSAAIEKTKMNTETSMDTSSDLGEHPGGISHRISFEEIHMSIINAGHRLSQELCGTNIEQTVFRKATHSLIDEVKPTGCYSDVTSFRDLQTIHMEASKIDGTLCSNVSSDDPRLQSAVSISESSPMQSSENVSFSGSFNNNSNTTFMLTNSSSFPNLNADHHLLGNMLNSNQAPAESHQLQPENLITNQPIITVPNFLQNPVSGNSANSQDHQNLMRSKNSAENLHHFVGTAPSATQFNSGTAISSSENQLSGTSMGNHSAAVNLLQYLSSLSQSGSACVNKTIRNGTNPQSSQEDSTVSRNLTETTVCDAAPNSETSVQSASFVKASMTSTYSNTLKDPGVLEADAGHGSSGSLNGKISFGLSAGLSSTKENDDPGAADASSNQPHIVMSLEDLQQLILEQKSHSSSPVLHQLSHGAASSPQPLVLQKHASHSLRHTQPRVMVRGMTLPNATRAMNPHQQVLHSRDGTQYLPDKMQQSEHISETETTSRRHPELAVTFTDQEHQQKLGSHSFHIPLVSQTDQQQSHPLSMEHYSQPKPIEQQSQPKPIEQQSQPKPLEQQSQPKTNEQQTQYKISQQLKQTDYQQQQQWTINGFLKENQSPNDNNSAPLQQHLILSHGHHPAQTDQNYIHTDQFFIQSESSQHIHNVIQPALKQEEQKQLPKQDKDQQLDGHQMRSFYLQFKEHLQSAEQPERNDRPCNESLKSEYRHLHSLLVGDTPAVLNQAGNINAKDQQSSEAKNSDVDMDSTIFQSELTQSTSMLKVEDPSPINSESHAAVDGSSNRQTSLLAQILTERKRCHSSLSVSLHSPAHSDSEDPSPLSSPAFDDGNTQSTLIERSAGLQIKSDHHHSGNDGDDDENAIFDLNAFHKRPSADELHSSRENNVNVPMKIAKPSVDADAHTSINPPPSPDSKFDFGGAVSSASNFSFAFGNKEGKKPGMFTFGSSGTAPPTNDSQPSCSKPLAKAVAMRSAVPTQPVRPTTRRQKEHSLKASYPGKVDGVELKILAQPEPQHRARYQTEGSRGAIKDESQQGYPIIKLCGYSQATKLQVYIGDEGAKAKPHGFYQACRVSGKNSTSCVEQEIEGTVVLEVDLLPENNMTVKLDCIGILKLRNADVEGRIGPKRARDKKKTNTRARLVMRCSFEKSDGRQYFLQVASNPIVCTQPVGQPEISRMSLTECNVHGGDSLFIIGKNFRNKGTSVLFQTVDSTDDYVTWQAEAQIEQEYFQPTHLICKIPPYKDKSIKTLQEAQIVVSCAGKMSDPHSFIYKPVYHMVSPVKQEVLMETDTSASARTLPFVSPEALHLNRMVQQTHAQSSANSLFQLPANTFPDMQTRAVQSPSATTFKGFRPAVLRNLTPNTAESSDLVSVLPPSPSSVSFASGPSKSSRTRPLSKQSSVFGEKYECNGFVQRSSGQTVSGVITNGATNSATNNSMGNFFHPLMSVVSATSAGPTVGHTDLLSTGAGPTVSHKDLVSTVATSVPSSPFFLVVDPAMFQSTAGGDKIQQLLLQILEAQSKLVSTTSLFSVSYFLIKSVDLLHS</sequence>
<keyword evidence="5" id="KW-0804">Transcription</keyword>
<evidence type="ECO:0000256" key="6">
    <source>
        <dbReference type="ARBA" id="ARBA00023242"/>
    </source>
</evidence>
<feature type="region of interest" description="Disordered" evidence="7">
    <location>
        <begin position="1447"/>
        <end position="1474"/>
    </location>
</feature>
<dbReference type="GO" id="GO:0000978">
    <property type="term" value="F:RNA polymerase II cis-regulatory region sequence-specific DNA binding"/>
    <property type="evidence" value="ECO:0007669"/>
    <property type="project" value="TreeGrafter"/>
</dbReference>
<feature type="region of interest" description="Disordered" evidence="7">
    <location>
        <begin position="102"/>
        <end position="167"/>
    </location>
</feature>
<dbReference type="PANTHER" id="PTHR12533:SF7">
    <property type="entry name" value="NFAT NUCLEAR FACTOR, ISOFORM B"/>
    <property type="match status" value="1"/>
</dbReference>
<dbReference type="Proteomes" id="UP000678393">
    <property type="component" value="Unassembled WGS sequence"/>
</dbReference>
<comment type="caution">
    <text evidence="9">The sequence shown here is derived from an EMBL/GenBank/DDBJ whole genome shotgun (WGS) entry which is preliminary data.</text>
</comment>
<feature type="compositionally biased region" description="Polar residues" evidence="7">
    <location>
        <begin position="1412"/>
        <end position="1426"/>
    </location>
</feature>
<feature type="region of interest" description="Disordered" evidence="7">
    <location>
        <begin position="407"/>
        <end position="451"/>
    </location>
</feature>
<dbReference type="GO" id="GO:0005667">
    <property type="term" value="C:transcription regulator complex"/>
    <property type="evidence" value="ECO:0007669"/>
    <property type="project" value="TreeGrafter"/>
</dbReference>
<dbReference type="SUPFAM" id="SSF49417">
    <property type="entry name" value="p53-like transcription factors"/>
    <property type="match status" value="1"/>
</dbReference>
<dbReference type="Pfam" id="PF00554">
    <property type="entry name" value="RHD_DNA_bind"/>
    <property type="match status" value="1"/>
</dbReference>
<dbReference type="GO" id="GO:0000981">
    <property type="term" value="F:DNA-binding transcription factor activity, RNA polymerase II-specific"/>
    <property type="evidence" value="ECO:0007669"/>
    <property type="project" value="TreeGrafter"/>
</dbReference>
<evidence type="ECO:0000256" key="5">
    <source>
        <dbReference type="ARBA" id="ARBA00023163"/>
    </source>
</evidence>
<evidence type="ECO:0000313" key="9">
    <source>
        <dbReference type="EMBL" id="CAG5118372.1"/>
    </source>
</evidence>
<comment type="subcellular location">
    <subcellularLocation>
        <location evidence="1">Nucleus</location>
    </subcellularLocation>
</comment>
<dbReference type="OrthoDB" id="5346094at2759"/>
<feature type="region of interest" description="Disordered" evidence="7">
    <location>
        <begin position="927"/>
        <end position="946"/>
    </location>
</feature>
<keyword evidence="3" id="KW-0805">Transcription regulation</keyword>
<dbReference type="GO" id="GO:0005634">
    <property type="term" value="C:nucleus"/>
    <property type="evidence" value="ECO:0007669"/>
    <property type="project" value="UniProtKB-SubCell"/>
</dbReference>
<feature type="region of interest" description="Disordered" evidence="7">
    <location>
        <begin position="490"/>
        <end position="542"/>
    </location>
</feature>
<feature type="compositionally biased region" description="Low complexity" evidence="7">
    <location>
        <begin position="2006"/>
        <end position="2028"/>
    </location>
</feature>
<evidence type="ECO:0000259" key="8">
    <source>
        <dbReference type="PROSITE" id="PS50254"/>
    </source>
</evidence>
<dbReference type="EMBL" id="CAJHNH020000544">
    <property type="protein sequence ID" value="CAG5118372.1"/>
    <property type="molecule type" value="Genomic_DNA"/>
</dbReference>
<dbReference type="Gene3D" id="2.60.40.340">
    <property type="entry name" value="Rel homology domain (RHD), DNA-binding domain"/>
    <property type="match status" value="1"/>
</dbReference>
<proteinExistence type="predicted"/>
<accession>A0A8S3YSD1</accession>